<dbReference type="GO" id="GO:0008757">
    <property type="term" value="F:S-adenosylmethionine-dependent methyltransferase activity"/>
    <property type="evidence" value="ECO:0007669"/>
    <property type="project" value="TreeGrafter"/>
</dbReference>
<evidence type="ECO:0000313" key="5">
    <source>
        <dbReference type="Proteomes" id="UP000295706"/>
    </source>
</evidence>
<evidence type="ECO:0000256" key="1">
    <source>
        <dbReference type="ARBA" id="ARBA00022603"/>
    </source>
</evidence>
<evidence type="ECO:0000256" key="3">
    <source>
        <dbReference type="ARBA" id="ARBA00022691"/>
    </source>
</evidence>
<dbReference type="PANTHER" id="PTHR10509:SF14">
    <property type="entry name" value="CAFFEOYL-COA O-METHYLTRANSFERASE 3-RELATED"/>
    <property type="match status" value="1"/>
</dbReference>
<evidence type="ECO:0000256" key="2">
    <source>
        <dbReference type="ARBA" id="ARBA00022679"/>
    </source>
</evidence>
<dbReference type="PANTHER" id="PTHR10509">
    <property type="entry name" value="O-METHYLTRANSFERASE-RELATED"/>
    <property type="match status" value="1"/>
</dbReference>
<dbReference type="EMBL" id="SMJU01000006">
    <property type="protein sequence ID" value="TDB65343.1"/>
    <property type="molecule type" value="Genomic_DNA"/>
</dbReference>
<gene>
    <name evidence="4" type="ORF">EZE20_11645</name>
</gene>
<dbReference type="AlphaFoldDB" id="A0A4R4KCC4"/>
<dbReference type="PROSITE" id="PS51682">
    <property type="entry name" value="SAM_OMT_I"/>
    <property type="match status" value="1"/>
</dbReference>
<dbReference type="GO" id="GO:0032259">
    <property type="term" value="P:methylation"/>
    <property type="evidence" value="ECO:0007669"/>
    <property type="project" value="UniProtKB-KW"/>
</dbReference>
<dbReference type="InterPro" id="IPR050362">
    <property type="entry name" value="Cation-dep_OMT"/>
</dbReference>
<reference evidence="4 5" key="1">
    <citation type="submission" date="2019-02" db="EMBL/GenBank/DDBJ databases">
        <title>Arundinibacter roseus gen. nov., sp. nov., a new member of the family Cytophagaceae.</title>
        <authorList>
            <person name="Szuroczki S."/>
            <person name="Khayer B."/>
            <person name="Sproer C."/>
            <person name="Toumi M."/>
            <person name="Szabo A."/>
            <person name="Felfoldi T."/>
            <person name="Schumann P."/>
            <person name="Toth E."/>
        </authorList>
    </citation>
    <scope>NUCLEOTIDE SEQUENCE [LARGE SCALE GENOMIC DNA]</scope>
    <source>
        <strain evidence="4 5">DMA-k-7a</strain>
    </source>
</reference>
<dbReference type="OrthoDB" id="9799672at2"/>
<dbReference type="Gene3D" id="3.40.50.150">
    <property type="entry name" value="Vaccinia Virus protein VP39"/>
    <property type="match status" value="1"/>
</dbReference>
<comment type="caution">
    <text evidence="4">The sequence shown here is derived from an EMBL/GenBank/DDBJ whole genome shotgun (WGS) entry which is preliminary data.</text>
</comment>
<dbReference type="InterPro" id="IPR002935">
    <property type="entry name" value="SAM_O-MeTrfase"/>
</dbReference>
<protein>
    <submittedName>
        <fullName evidence="4">O-methyltransferase</fullName>
    </submittedName>
</protein>
<keyword evidence="1 4" id="KW-0489">Methyltransferase</keyword>
<keyword evidence="5" id="KW-1185">Reference proteome</keyword>
<sequence>MELLSKEIEAYAEAHSEPESELLRFINRETHLKVLRPRMLSGQLQGRILALFSRLIRPVSILEIGTYTGYSALCLCEGLQPNGTLLTIDKNEELRPFVEETFLRSPFASQIDFRVGKALDIIPDLPGPFDLVFIDADKVNYQAYYDLILDKVRPGGLIMADNVLWSGKVVQPLPDKYDKDTVALLAFNQYVQQDARVQNLLLPVRDGIMIAQKI</sequence>
<accession>A0A4R4KCC4</accession>
<keyword evidence="2 4" id="KW-0808">Transferase</keyword>
<dbReference type="RefSeq" id="WP_132117808.1">
    <property type="nucleotide sequence ID" value="NZ_SMJU01000006.1"/>
</dbReference>
<dbReference type="CDD" id="cd02440">
    <property type="entry name" value="AdoMet_MTases"/>
    <property type="match status" value="1"/>
</dbReference>
<dbReference type="GO" id="GO:0008171">
    <property type="term" value="F:O-methyltransferase activity"/>
    <property type="evidence" value="ECO:0007669"/>
    <property type="project" value="InterPro"/>
</dbReference>
<organism evidence="4 5">
    <name type="scientific">Arundinibacter roseus</name>
    <dbReference type="NCBI Taxonomy" id="2070510"/>
    <lineage>
        <taxon>Bacteria</taxon>
        <taxon>Pseudomonadati</taxon>
        <taxon>Bacteroidota</taxon>
        <taxon>Cytophagia</taxon>
        <taxon>Cytophagales</taxon>
        <taxon>Spirosomataceae</taxon>
        <taxon>Arundinibacter</taxon>
    </lineage>
</organism>
<evidence type="ECO:0000313" key="4">
    <source>
        <dbReference type="EMBL" id="TDB65343.1"/>
    </source>
</evidence>
<dbReference type="InterPro" id="IPR029063">
    <property type="entry name" value="SAM-dependent_MTases_sf"/>
</dbReference>
<dbReference type="Pfam" id="PF01596">
    <property type="entry name" value="Methyltransf_3"/>
    <property type="match status" value="1"/>
</dbReference>
<dbReference type="Proteomes" id="UP000295706">
    <property type="component" value="Unassembled WGS sequence"/>
</dbReference>
<proteinExistence type="predicted"/>
<dbReference type="SUPFAM" id="SSF53335">
    <property type="entry name" value="S-adenosyl-L-methionine-dependent methyltransferases"/>
    <property type="match status" value="1"/>
</dbReference>
<name>A0A4R4KCC4_9BACT</name>
<keyword evidence="3" id="KW-0949">S-adenosyl-L-methionine</keyword>